<evidence type="ECO:0000256" key="1">
    <source>
        <dbReference type="ARBA" id="ARBA00001974"/>
    </source>
</evidence>
<organism evidence="7 8">
    <name type="scientific">Nonomuraea longicatena</name>
    <dbReference type="NCBI Taxonomy" id="83682"/>
    <lineage>
        <taxon>Bacteria</taxon>
        <taxon>Bacillati</taxon>
        <taxon>Actinomycetota</taxon>
        <taxon>Actinomycetes</taxon>
        <taxon>Streptosporangiales</taxon>
        <taxon>Streptosporangiaceae</taxon>
        <taxon>Nonomuraea</taxon>
    </lineage>
</organism>
<protein>
    <submittedName>
        <fullName evidence="7">FAD-binding oxidoreductase</fullName>
    </submittedName>
</protein>
<evidence type="ECO:0000313" key="8">
    <source>
        <dbReference type="Proteomes" id="UP001501578"/>
    </source>
</evidence>
<dbReference type="Gene3D" id="3.40.462.20">
    <property type="match status" value="1"/>
</dbReference>
<evidence type="ECO:0000313" key="7">
    <source>
        <dbReference type="EMBL" id="GAA0938395.1"/>
    </source>
</evidence>
<feature type="domain" description="FAD-binding PCMH-type" evidence="6">
    <location>
        <begin position="21"/>
        <end position="189"/>
    </location>
</feature>
<sequence length="428" mass="46018">MNITADHESYDRERTGFQLAVRHRPEVIFAVESAADVRTAVAHAAARDLPVAVQATGHGVPHPGEGGVLITTSRLTGVRVDPEAGTAWVAAGTRWRQVVEAAAPYGLAPLSGSAPDVSVVGYTLGGGLGIMARQYGYAADHVRAVEVVTADAEHRRVTADDDTDLFWALRGGRGAFGVVTGLEFDLFPVRTLYGGGLYFADFDAVHAWREWTADLPEELTTSVAVIPYPDVPALPEPLRGRRVVHVRIAYTGTVADGEDLVAPLRAFGPRLLDTLGELPYSRSETIYNDPTEPAAVQGSHTLLHTLPPEAVETARAATEAVVEFRHLGGALARDPKTPNAVGNRDAAYLAQRITRGADVPDVHAHLEKELRPWATGGQMLNFVSAAHATPEAIKAAFTEEDYARLQHLKSVRDPANLLRHTHTIPPRG</sequence>
<proteinExistence type="inferred from homology"/>
<name>A0ABN1Q6J7_9ACTN</name>
<dbReference type="PROSITE" id="PS51387">
    <property type="entry name" value="FAD_PCMH"/>
    <property type="match status" value="1"/>
</dbReference>
<comment type="caution">
    <text evidence="7">The sequence shown here is derived from an EMBL/GenBank/DDBJ whole genome shotgun (WGS) entry which is preliminary data.</text>
</comment>
<comment type="cofactor">
    <cofactor evidence="1">
        <name>FAD</name>
        <dbReference type="ChEBI" id="CHEBI:57692"/>
    </cofactor>
</comment>
<dbReference type="InterPro" id="IPR006094">
    <property type="entry name" value="Oxid_FAD_bind_N"/>
</dbReference>
<dbReference type="SUPFAM" id="SSF56176">
    <property type="entry name" value="FAD-binding/transporter-associated domain-like"/>
    <property type="match status" value="1"/>
</dbReference>
<evidence type="ECO:0000256" key="4">
    <source>
        <dbReference type="ARBA" id="ARBA00022827"/>
    </source>
</evidence>
<dbReference type="PANTHER" id="PTHR42973:SF39">
    <property type="entry name" value="FAD-BINDING PCMH-TYPE DOMAIN-CONTAINING PROTEIN"/>
    <property type="match status" value="1"/>
</dbReference>
<dbReference type="InterPro" id="IPR016167">
    <property type="entry name" value="FAD-bd_PCMH_sub1"/>
</dbReference>
<keyword evidence="5" id="KW-0560">Oxidoreductase</keyword>
<dbReference type="Gene3D" id="3.30.465.10">
    <property type="match status" value="1"/>
</dbReference>
<dbReference type="InterPro" id="IPR006093">
    <property type="entry name" value="Oxy_OxRdtase_FAD_BS"/>
</dbReference>
<dbReference type="EMBL" id="BAAAHQ010000024">
    <property type="protein sequence ID" value="GAA0938395.1"/>
    <property type="molecule type" value="Genomic_DNA"/>
</dbReference>
<dbReference type="Pfam" id="PF01565">
    <property type="entry name" value="FAD_binding_4"/>
    <property type="match status" value="1"/>
</dbReference>
<dbReference type="InterPro" id="IPR016169">
    <property type="entry name" value="FAD-bd_PCMH_sub2"/>
</dbReference>
<gene>
    <name evidence="7" type="ORF">GCM10009560_48300</name>
</gene>
<dbReference type="InterPro" id="IPR016166">
    <property type="entry name" value="FAD-bd_PCMH"/>
</dbReference>
<accession>A0ABN1Q6J7</accession>
<evidence type="ECO:0000256" key="5">
    <source>
        <dbReference type="ARBA" id="ARBA00023002"/>
    </source>
</evidence>
<dbReference type="RefSeq" id="WP_343952258.1">
    <property type="nucleotide sequence ID" value="NZ_BAAAHQ010000024.1"/>
</dbReference>
<dbReference type="Proteomes" id="UP001501578">
    <property type="component" value="Unassembled WGS sequence"/>
</dbReference>
<dbReference type="InterPro" id="IPR050416">
    <property type="entry name" value="FAD-linked_Oxidoreductase"/>
</dbReference>
<dbReference type="PROSITE" id="PS00862">
    <property type="entry name" value="OX2_COVAL_FAD"/>
    <property type="match status" value="1"/>
</dbReference>
<evidence type="ECO:0000259" key="6">
    <source>
        <dbReference type="PROSITE" id="PS51387"/>
    </source>
</evidence>
<comment type="similarity">
    <text evidence="2">Belongs to the oxygen-dependent FAD-linked oxidoreductase family.</text>
</comment>
<reference evidence="7 8" key="1">
    <citation type="journal article" date="2019" name="Int. J. Syst. Evol. Microbiol.">
        <title>The Global Catalogue of Microorganisms (GCM) 10K type strain sequencing project: providing services to taxonomists for standard genome sequencing and annotation.</title>
        <authorList>
            <consortium name="The Broad Institute Genomics Platform"/>
            <consortium name="The Broad Institute Genome Sequencing Center for Infectious Disease"/>
            <person name="Wu L."/>
            <person name="Ma J."/>
        </authorList>
    </citation>
    <scope>NUCLEOTIDE SEQUENCE [LARGE SCALE GENOMIC DNA]</scope>
    <source>
        <strain evidence="7 8">JCM 11136</strain>
    </source>
</reference>
<keyword evidence="4" id="KW-0274">FAD</keyword>
<dbReference type="InterPro" id="IPR036318">
    <property type="entry name" value="FAD-bd_PCMH-like_sf"/>
</dbReference>
<evidence type="ECO:0000256" key="3">
    <source>
        <dbReference type="ARBA" id="ARBA00022630"/>
    </source>
</evidence>
<dbReference type="PANTHER" id="PTHR42973">
    <property type="entry name" value="BINDING OXIDOREDUCTASE, PUTATIVE (AFU_ORTHOLOGUE AFUA_1G17690)-RELATED"/>
    <property type="match status" value="1"/>
</dbReference>
<keyword evidence="8" id="KW-1185">Reference proteome</keyword>
<keyword evidence="3" id="KW-0285">Flavoprotein</keyword>
<evidence type="ECO:0000256" key="2">
    <source>
        <dbReference type="ARBA" id="ARBA00005466"/>
    </source>
</evidence>
<dbReference type="Gene3D" id="3.30.43.10">
    <property type="entry name" value="Uridine Diphospho-n-acetylenolpyruvylglucosamine Reductase, domain 2"/>
    <property type="match status" value="1"/>
</dbReference>